<sequence>MVLLNGNKYACETCIKGHRSSTCRHTDRPLFEIKKKGRPITQCDHCRELRKTKQVHIKCMCEAKEEHPVNQSSGTKKGHTKIPDCATFPLGLPEALGASVAPPTSTGASSDSDHGGMTSNCSCKTGGECNCWTPRKSAPKHRKKDVTVTPHVDSESQNVPSSSGSRTPSHILARLAELRPVLPRPSHGLSNGGPSHDPSSSVANGHPVRRLSHENLHYSPYGRAYDKTHEQLEQFDDAPIEDQRSQNDLVMPTTPGFPIDEQIFRDQLRALEAAADWVPPAGSEAAISLPSTCGCGDNCHCPGCVQHNPDTTPASSAFSSCSNPATCSRCLDCTILSLPASLPPDTSLSIYDVSQTQSIDEWIRQVSSLPRTSPGSVTPPPPNAGITGVTVLTLDEQQPPWDGYLTPITEPLPPENIGYVVQPCCGVLCKCSPEQCECDLESENGYDCRKEMLIPAFGERSYSPSQHPATNGDPMLLGTLDAAPGNGIYIDTAAEQASYLAIPDSPRSRSSSTSSSQSRSSRGPASQNPFTTQPLSLDYSFPGQPLGRVRAPFYTGPSSFSSPNLGGLRLQTDLHAPLSGGSSPASVSPARSVQATGTYAVSNPDVDGYVSADGGNSHRR</sequence>
<keyword evidence="2" id="KW-0479">Metal-binding</keyword>
<dbReference type="PANTHER" id="PTHR28088">
    <property type="entry name" value="TRANSCRIPTIONAL ACTIVATOR HAA1-RELATED"/>
    <property type="match status" value="1"/>
</dbReference>
<dbReference type="SMART" id="SM01090">
    <property type="entry name" value="Copper-fist"/>
    <property type="match status" value="1"/>
</dbReference>
<dbReference type="GO" id="GO:0005507">
    <property type="term" value="F:copper ion binding"/>
    <property type="evidence" value="ECO:0007669"/>
    <property type="project" value="InterPro"/>
</dbReference>
<dbReference type="GO" id="GO:0000981">
    <property type="term" value="F:DNA-binding transcription factor activity, RNA polymerase II-specific"/>
    <property type="evidence" value="ECO:0007669"/>
    <property type="project" value="TreeGrafter"/>
</dbReference>
<dbReference type="Pfam" id="PF00649">
    <property type="entry name" value="Copper-fist"/>
    <property type="match status" value="1"/>
</dbReference>
<proteinExistence type="predicted"/>
<dbReference type="FunFam" id="3.90.430.10:FF:000001">
    <property type="entry name" value="Copper fist DNA-binding protein"/>
    <property type="match status" value="1"/>
</dbReference>
<dbReference type="PANTHER" id="PTHR28088:SF5">
    <property type="entry name" value="TRANSCRIPTIONAL ACTIVATOR HAA1-RELATED"/>
    <property type="match status" value="1"/>
</dbReference>
<dbReference type="InterPro" id="IPR036395">
    <property type="entry name" value="Cu_fist_DNA-bd_dom_sf"/>
</dbReference>
<dbReference type="EMBL" id="BRPK01000007">
    <property type="protein sequence ID" value="GLB40007.1"/>
    <property type="molecule type" value="Genomic_DNA"/>
</dbReference>
<dbReference type="GO" id="GO:0005634">
    <property type="term" value="C:nucleus"/>
    <property type="evidence" value="ECO:0007669"/>
    <property type="project" value="UniProtKB-SubCell"/>
</dbReference>
<gene>
    <name evidence="10" type="primary">CUP2</name>
    <name evidence="10" type="ORF">LshimejAT787_0705170</name>
</gene>
<feature type="compositionally biased region" description="Low complexity" evidence="8">
    <location>
        <begin position="579"/>
        <end position="593"/>
    </location>
</feature>
<keyword evidence="7" id="KW-0539">Nucleus</keyword>
<feature type="compositionally biased region" description="Polar residues" evidence="8">
    <location>
        <begin position="155"/>
        <end position="167"/>
    </location>
</feature>
<dbReference type="GO" id="GO:0000978">
    <property type="term" value="F:RNA polymerase II cis-regulatory region sequence-specific DNA binding"/>
    <property type="evidence" value="ECO:0007669"/>
    <property type="project" value="TreeGrafter"/>
</dbReference>
<keyword evidence="11" id="KW-1185">Reference proteome</keyword>
<dbReference type="PROSITE" id="PS50073">
    <property type="entry name" value="COPPER_FIST_2"/>
    <property type="match status" value="1"/>
</dbReference>
<dbReference type="Gene3D" id="3.90.430.10">
    <property type="entry name" value="Copper fist DNA-binding domain"/>
    <property type="match status" value="1"/>
</dbReference>
<name>A0A9P3PRE5_LYOSH</name>
<reference evidence="10" key="1">
    <citation type="submission" date="2022-07" db="EMBL/GenBank/DDBJ databases">
        <title>The genome of Lyophyllum shimeji provides insight into the initial evolution of ectomycorrhizal fungal genome.</title>
        <authorList>
            <person name="Kobayashi Y."/>
            <person name="Shibata T."/>
            <person name="Hirakawa H."/>
            <person name="Shigenobu S."/>
            <person name="Nishiyama T."/>
            <person name="Yamada A."/>
            <person name="Hasebe M."/>
            <person name="Kawaguchi M."/>
        </authorList>
    </citation>
    <scope>NUCLEOTIDE SEQUENCE</scope>
    <source>
        <strain evidence="10">AT787</strain>
    </source>
</reference>
<evidence type="ECO:0000313" key="11">
    <source>
        <dbReference type="Proteomes" id="UP001063166"/>
    </source>
</evidence>
<dbReference type="InterPro" id="IPR051763">
    <property type="entry name" value="Copper_Homeo_Regul"/>
</dbReference>
<feature type="compositionally biased region" description="Polar residues" evidence="8">
    <location>
        <begin position="188"/>
        <end position="203"/>
    </location>
</feature>
<evidence type="ECO:0000256" key="3">
    <source>
        <dbReference type="ARBA" id="ARBA00022833"/>
    </source>
</evidence>
<keyword evidence="5" id="KW-0805">Transcription regulation</keyword>
<dbReference type="SUPFAM" id="SSF57879">
    <property type="entry name" value="Zinc domain conserved in yeast copper-regulated transcription factors"/>
    <property type="match status" value="1"/>
</dbReference>
<feature type="region of interest" description="Disordered" evidence="8">
    <location>
        <begin position="134"/>
        <end position="167"/>
    </location>
</feature>
<feature type="region of interest" description="Disordered" evidence="8">
    <location>
        <begin position="96"/>
        <end position="117"/>
    </location>
</feature>
<feature type="region of interest" description="Disordered" evidence="8">
    <location>
        <begin position="367"/>
        <end position="387"/>
    </location>
</feature>
<evidence type="ECO:0000259" key="9">
    <source>
        <dbReference type="PROSITE" id="PS50073"/>
    </source>
</evidence>
<dbReference type="PRINTS" id="PR00617">
    <property type="entry name" value="COPPERFIST"/>
</dbReference>
<keyword evidence="4" id="KW-0186">Copper</keyword>
<feature type="region of interest" description="Disordered" evidence="8">
    <location>
        <begin position="501"/>
        <end position="542"/>
    </location>
</feature>
<dbReference type="OrthoDB" id="5600085at2759"/>
<evidence type="ECO:0000256" key="1">
    <source>
        <dbReference type="ARBA" id="ARBA00004123"/>
    </source>
</evidence>
<dbReference type="PROSITE" id="PS01119">
    <property type="entry name" value="COPPER_FIST_1"/>
    <property type="match status" value="1"/>
</dbReference>
<feature type="compositionally biased region" description="Polar residues" evidence="8">
    <location>
        <begin position="523"/>
        <end position="535"/>
    </location>
</feature>
<evidence type="ECO:0000256" key="5">
    <source>
        <dbReference type="ARBA" id="ARBA00023015"/>
    </source>
</evidence>
<feature type="region of interest" description="Disordered" evidence="8">
    <location>
        <begin position="182"/>
        <end position="206"/>
    </location>
</feature>
<comment type="caution">
    <text evidence="10">The sequence shown here is derived from an EMBL/GenBank/DDBJ whole genome shotgun (WGS) entry which is preliminary data.</text>
</comment>
<dbReference type="GO" id="GO:0006879">
    <property type="term" value="P:intracellular iron ion homeostasis"/>
    <property type="evidence" value="ECO:0007669"/>
    <property type="project" value="TreeGrafter"/>
</dbReference>
<protein>
    <submittedName>
        <fullName evidence="10">Ace1 transcription factor</fullName>
    </submittedName>
</protein>
<accession>A0A9P3PRE5</accession>
<feature type="compositionally biased region" description="Polar residues" evidence="8">
    <location>
        <begin position="367"/>
        <end position="376"/>
    </location>
</feature>
<organism evidence="10 11">
    <name type="scientific">Lyophyllum shimeji</name>
    <name type="common">Hon-shimeji</name>
    <name type="synonym">Tricholoma shimeji</name>
    <dbReference type="NCBI Taxonomy" id="47721"/>
    <lineage>
        <taxon>Eukaryota</taxon>
        <taxon>Fungi</taxon>
        <taxon>Dikarya</taxon>
        <taxon>Basidiomycota</taxon>
        <taxon>Agaricomycotina</taxon>
        <taxon>Agaricomycetes</taxon>
        <taxon>Agaricomycetidae</taxon>
        <taxon>Agaricales</taxon>
        <taxon>Tricholomatineae</taxon>
        <taxon>Lyophyllaceae</taxon>
        <taxon>Lyophyllum</taxon>
    </lineage>
</organism>
<dbReference type="SMART" id="SM00412">
    <property type="entry name" value="Cu_FIST"/>
    <property type="match status" value="1"/>
</dbReference>
<evidence type="ECO:0000256" key="6">
    <source>
        <dbReference type="ARBA" id="ARBA00023163"/>
    </source>
</evidence>
<evidence type="ECO:0000256" key="2">
    <source>
        <dbReference type="ARBA" id="ARBA00022723"/>
    </source>
</evidence>
<evidence type="ECO:0000256" key="8">
    <source>
        <dbReference type="SAM" id="MobiDB-lite"/>
    </source>
</evidence>
<evidence type="ECO:0000256" key="4">
    <source>
        <dbReference type="ARBA" id="ARBA00023008"/>
    </source>
</evidence>
<dbReference type="GO" id="GO:0006878">
    <property type="term" value="P:intracellular copper ion homeostasis"/>
    <property type="evidence" value="ECO:0007669"/>
    <property type="project" value="TreeGrafter"/>
</dbReference>
<evidence type="ECO:0000313" key="10">
    <source>
        <dbReference type="EMBL" id="GLB40007.1"/>
    </source>
</evidence>
<keyword evidence="3" id="KW-0862">Zinc</keyword>
<feature type="domain" description="Copper-fist" evidence="9">
    <location>
        <begin position="1"/>
        <end position="40"/>
    </location>
</feature>
<feature type="region of interest" description="Disordered" evidence="8">
    <location>
        <begin position="564"/>
        <end position="620"/>
    </location>
</feature>
<dbReference type="AlphaFoldDB" id="A0A9P3PRE5"/>
<feature type="compositionally biased region" description="Low complexity" evidence="8">
    <location>
        <begin position="508"/>
        <end position="522"/>
    </location>
</feature>
<dbReference type="InterPro" id="IPR001083">
    <property type="entry name" value="Cu_fist_DNA-bd_dom"/>
</dbReference>
<evidence type="ECO:0000256" key="7">
    <source>
        <dbReference type="ARBA" id="ARBA00023242"/>
    </source>
</evidence>
<comment type="subcellular location">
    <subcellularLocation>
        <location evidence="1">Nucleus</location>
    </subcellularLocation>
</comment>
<dbReference type="Proteomes" id="UP001063166">
    <property type="component" value="Unassembled WGS sequence"/>
</dbReference>
<keyword evidence="6" id="KW-0804">Transcription</keyword>
<dbReference type="GO" id="GO:0045944">
    <property type="term" value="P:positive regulation of transcription by RNA polymerase II"/>
    <property type="evidence" value="ECO:0007669"/>
    <property type="project" value="TreeGrafter"/>
</dbReference>